<dbReference type="InterPro" id="IPR036259">
    <property type="entry name" value="MFS_trans_sf"/>
</dbReference>
<evidence type="ECO:0000256" key="5">
    <source>
        <dbReference type="ARBA" id="ARBA00022989"/>
    </source>
</evidence>
<dbReference type="GO" id="GO:0022857">
    <property type="term" value="F:transmembrane transporter activity"/>
    <property type="evidence" value="ECO:0007669"/>
    <property type="project" value="InterPro"/>
</dbReference>
<keyword evidence="4 8" id="KW-0812">Transmembrane</keyword>
<dbReference type="PANTHER" id="PTHR43266">
    <property type="entry name" value="MACROLIDE-EFFLUX PROTEIN"/>
    <property type="match status" value="1"/>
</dbReference>
<feature type="transmembrane region" description="Helical" evidence="8">
    <location>
        <begin position="376"/>
        <end position="395"/>
    </location>
</feature>
<dbReference type="Pfam" id="PF07690">
    <property type="entry name" value="MFS_1"/>
    <property type="match status" value="1"/>
</dbReference>
<keyword evidence="2" id="KW-0813">Transport</keyword>
<feature type="transmembrane region" description="Helical" evidence="8">
    <location>
        <begin position="443"/>
        <end position="462"/>
    </location>
</feature>
<comment type="caution">
    <text evidence="10">The sequence shown here is derived from an EMBL/GenBank/DDBJ whole genome shotgun (WGS) entry which is preliminary data.</text>
</comment>
<evidence type="ECO:0000256" key="1">
    <source>
        <dbReference type="ARBA" id="ARBA00004651"/>
    </source>
</evidence>
<evidence type="ECO:0000256" key="7">
    <source>
        <dbReference type="SAM" id="MobiDB-lite"/>
    </source>
</evidence>
<feature type="transmembrane region" description="Helical" evidence="8">
    <location>
        <begin position="208"/>
        <end position="230"/>
    </location>
</feature>
<evidence type="ECO:0000256" key="3">
    <source>
        <dbReference type="ARBA" id="ARBA00022475"/>
    </source>
</evidence>
<protein>
    <submittedName>
        <fullName evidence="10">MFS transporter</fullName>
    </submittedName>
</protein>
<keyword evidence="6 8" id="KW-0472">Membrane</keyword>
<evidence type="ECO:0000313" key="11">
    <source>
        <dbReference type="Proteomes" id="UP000597444"/>
    </source>
</evidence>
<feature type="region of interest" description="Disordered" evidence="7">
    <location>
        <begin position="470"/>
        <end position="491"/>
    </location>
</feature>
<evidence type="ECO:0000313" key="10">
    <source>
        <dbReference type="EMBL" id="GHO92412.1"/>
    </source>
</evidence>
<dbReference type="GO" id="GO:0005886">
    <property type="term" value="C:plasma membrane"/>
    <property type="evidence" value="ECO:0007669"/>
    <property type="project" value="UniProtKB-SubCell"/>
</dbReference>
<gene>
    <name evidence="10" type="ORF">KSF_024600</name>
</gene>
<dbReference type="PROSITE" id="PS50850">
    <property type="entry name" value="MFS"/>
    <property type="match status" value="1"/>
</dbReference>
<keyword evidence="3" id="KW-1003">Cell membrane</keyword>
<feature type="transmembrane region" description="Helical" evidence="8">
    <location>
        <begin position="97"/>
        <end position="118"/>
    </location>
</feature>
<evidence type="ECO:0000256" key="8">
    <source>
        <dbReference type="SAM" id="Phobius"/>
    </source>
</evidence>
<feature type="transmembrane region" description="Helical" evidence="8">
    <location>
        <begin position="274"/>
        <end position="292"/>
    </location>
</feature>
<dbReference type="PANTHER" id="PTHR43266:SF2">
    <property type="entry name" value="MAJOR FACILITATOR SUPERFAMILY (MFS) PROFILE DOMAIN-CONTAINING PROTEIN"/>
    <property type="match status" value="1"/>
</dbReference>
<dbReference type="InterPro" id="IPR020846">
    <property type="entry name" value="MFS_dom"/>
</dbReference>
<proteinExistence type="predicted"/>
<dbReference type="CDD" id="cd06173">
    <property type="entry name" value="MFS_MefA_like"/>
    <property type="match status" value="1"/>
</dbReference>
<dbReference type="RefSeq" id="WP_220203248.1">
    <property type="nucleotide sequence ID" value="NZ_BNJK01000001.1"/>
</dbReference>
<dbReference type="AlphaFoldDB" id="A0A8J3IJD9"/>
<feature type="compositionally biased region" description="Acidic residues" evidence="7">
    <location>
        <begin position="470"/>
        <end position="484"/>
    </location>
</feature>
<organism evidence="10 11">
    <name type="scientific">Reticulibacter mediterranei</name>
    <dbReference type="NCBI Taxonomy" id="2778369"/>
    <lineage>
        <taxon>Bacteria</taxon>
        <taxon>Bacillati</taxon>
        <taxon>Chloroflexota</taxon>
        <taxon>Ktedonobacteria</taxon>
        <taxon>Ktedonobacterales</taxon>
        <taxon>Reticulibacteraceae</taxon>
        <taxon>Reticulibacter</taxon>
    </lineage>
</organism>
<reference evidence="10" key="1">
    <citation type="submission" date="2020-10" db="EMBL/GenBank/DDBJ databases">
        <title>Taxonomic study of unclassified bacteria belonging to the class Ktedonobacteria.</title>
        <authorList>
            <person name="Yabe S."/>
            <person name="Wang C.M."/>
            <person name="Zheng Y."/>
            <person name="Sakai Y."/>
            <person name="Cavaletti L."/>
            <person name="Monciardini P."/>
            <person name="Donadio S."/>
        </authorList>
    </citation>
    <scope>NUCLEOTIDE SEQUENCE</scope>
    <source>
        <strain evidence="10">ID150040</strain>
    </source>
</reference>
<feature type="transmembrane region" description="Helical" evidence="8">
    <location>
        <begin position="163"/>
        <end position="188"/>
    </location>
</feature>
<evidence type="ECO:0000256" key="4">
    <source>
        <dbReference type="ARBA" id="ARBA00022692"/>
    </source>
</evidence>
<comment type="subcellular location">
    <subcellularLocation>
        <location evidence="1">Cell membrane</location>
        <topology evidence="1">Multi-pass membrane protein</topology>
    </subcellularLocation>
</comment>
<feature type="transmembrane region" description="Helical" evidence="8">
    <location>
        <begin position="312"/>
        <end position="329"/>
    </location>
</feature>
<sequence length="491" mass="53896">MSIPAASTDRTEAERSAQPNMASFRRVLKNRNFLLLWLAQLISLTIMNAANYGIVVQVTDVTHSTLMAGLAIIAFTLPAVPFSAIAGVLVDRLDKRLVLWVSNILRTGVMLLVVVSLFLNPADVWPLFVLTFLASLIGQFFTPAEGATIPLLVGERELMPALALFNISLTVSQAIGFLLFGRIVAAIFPPFLMTIGSLQLHVESIEMLFVVAAILYAVCAGLILGIPASACRQAHVKYRILGERSDARVEMGEAIRSLWRDMVEGWQIVRMDRLLYFSVIQLSVVGVIMLLIGELAGTFVQQVLHRPAEDMSIILAPAGVGLVGASVLMPHITQRFGRIRLTVIGFIVLGLGFLLLPVSQWVALHFDPQHGAESPWLLWTTVLLVFLLGVAMAIVNIPTQTLMQERAPEEGRARVLSLQFMIYNTGSIPVLLFAGIIAQVLGFTLLIVLLSSSLLLFCWWGVRYTRGAEEQAEEQSEAEEEDEIPASSQKQ</sequence>
<accession>A0A8J3IJD9</accession>
<dbReference type="SUPFAM" id="SSF103473">
    <property type="entry name" value="MFS general substrate transporter"/>
    <property type="match status" value="1"/>
</dbReference>
<feature type="transmembrane region" description="Helical" evidence="8">
    <location>
        <begin position="416"/>
        <end position="437"/>
    </location>
</feature>
<evidence type="ECO:0000256" key="6">
    <source>
        <dbReference type="ARBA" id="ARBA00023136"/>
    </source>
</evidence>
<dbReference type="Gene3D" id="1.20.1250.20">
    <property type="entry name" value="MFS general substrate transporter like domains"/>
    <property type="match status" value="1"/>
</dbReference>
<evidence type="ECO:0000256" key="2">
    <source>
        <dbReference type="ARBA" id="ARBA00022448"/>
    </source>
</evidence>
<name>A0A8J3IJD9_9CHLR</name>
<keyword evidence="11" id="KW-1185">Reference proteome</keyword>
<feature type="transmembrane region" description="Helical" evidence="8">
    <location>
        <begin position="124"/>
        <end position="142"/>
    </location>
</feature>
<feature type="domain" description="Major facilitator superfamily (MFS) profile" evidence="9">
    <location>
        <begin position="274"/>
        <end position="491"/>
    </location>
</feature>
<evidence type="ECO:0000259" key="9">
    <source>
        <dbReference type="PROSITE" id="PS50850"/>
    </source>
</evidence>
<dbReference type="EMBL" id="BNJK01000001">
    <property type="protein sequence ID" value="GHO92412.1"/>
    <property type="molecule type" value="Genomic_DNA"/>
</dbReference>
<dbReference type="InterPro" id="IPR011701">
    <property type="entry name" value="MFS"/>
</dbReference>
<dbReference type="Proteomes" id="UP000597444">
    <property type="component" value="Unassembled WGS sequence"/>
</dbReference>
<feature type="transmembrane region" description="Helical" evidence="8">
    <location>
        <begin position="33"/>
        <end position="54"/>
    </location>
</feature>
<keyword evidence="5 8" id="KW-1133">Transmembrane helix</keyword>
<feature type="transmembrane region" description="Helical" evidence="8">
    <location>
        <begin position="66"/>
        <end position="90"/>
    </location>
</feature>
<feature type="transmembrane region" description="Helical" evidence="8">
    <location>
        <begin position="341"/>
        <end position="364"/>
    </location>
</feature>